<gene>
    <name evidence="8" type="ORF">MWN34_16070</name>
</gene>
<reference evidence="8 9" key="1">
    <citation type="submission" date="2022-04" db="EMBL/GenBank/DDBJ databases">
        <authorList>
            <person name="Grouzdev D.S."/>
            <person name="Pantiukh K.S."/>
            <person name="Krutkina M.S."/>
        </authorList>
    </citation>
    <scope>NUCLEOTIDE SEQUENCE [LARGE SCALE GENOMIC DNA]</scope>
    <source>
        <strain evidence="8 9">6x-1</strain>
    </source>
</reference>
<evidence type="ECO:0000256" key="3">
    <source>
        <dbReference type="ARBA" id="ARBA00022679"/>
    </source>
</evidence>
<dbReference type="EMBL" id="JALKCH010000011">
    <property type="protein sequence ID" value="MCK0198430.1"/>
    <property type="molecule type" value="Genomic_DNA"/>
</dbReference>
<dbReference type="Pfam" id="PF00348">
    <property type="entry name" value="polyprenyl_synt"/>
    <property type="match status" value="1"/>
</dbReference>
<organism evidence="8 9">
    <name type="scientific">Ancylobacter crimeensis</name>
    <dbReference type="NCBI Taxonomy" id="2579147"/>
    <lineage>
        <taxon>Bacteria</taxon>
        <taxon>Pseudomonadati</taxon>
        <taxon>Pseudomonadota</taxon>
        <taxon>Alphaproteobacteria</taxon>
        <taxon>Hyphomicrobiales</taxon>
        <taxon>Xanthobacteraceae</taxon>
        <taxon>Ancylobacter</taxon>
    </lineage>
</organism>
<evidence type="ECO:0000256" key="7">
    <source>
        <dbReference type="RuleBase" id="RU004466"/>
    </source>
</evidence>
<evidence type="ECO:0000256" key="5">
    <source>
        <dbReference type="ARBA" id="ARBA00022842"/>
    </source>
</evidence>
<evidence type="ECO:0000313" key="8">
    <source>
        <dbReference type="EMBL" id="MCK0198430.1"/>
    </source>
</evidence>
<dbReference type="RefSeq" id="WP_247030328.1">
    <property type="nucleotide sequence ID" value="NZ_JALKCH010000011.1"/>
</dbReference>
<name>A0ABT0DEP3_9HYPH</name>
<evidence type="ECO:0000256" key="4">
    <source>
        <dbReference type="ARBA" id="ARBA00022723"/>
    </source>
</evidence>
<comment type="cofactor">
    <cofactor evidence="1">
        <name>Mg(2+)</name>
        <dbReference type="ChEBI" id="CHEBI:18420"/>
    </cofactor>
</comment>
<keyword evidence="6" id="KW-0414">Isoprene biosynthesis</keyword>
<comment type="similarity">
    <text evidence="2 7">Belongs to the FPP/GGPP synthase family.</text>
</comment>
<dbReference type="InterPro" id="IPR053378">
    <property type="entry name" value="Prenyl_diphosphate_synthase"/>
</dbReference>
<dbReference type="InterPro" id="IPR008949">
    <property type="entry name" value="Isoprenoid_synthase_dom_sf"/>
</dbReference>
<keyword evidence="3 7" id="KW-0808">Transferase</keyword>
<keyword evidence="5" id="KW-0460">Magnesium</keyword>
<dbReference type="SFLD" id="SFLDG01017">
    <property type="entry name" value="Polyprenyl_Transferase_Like"/>
    <property type="match status" value="1"/>
</dbReference>
<protein>
    <submittedName>
        <fullName evidence="8">Polyprenyl synthetase family protein</fullName>
    </submittedName>
</protein>
<dbReference type="InterPro" id="IPR000092">
    <property type="entry name" value="Polyprenyl_synt"/>
</dbReference>
<dbReference type="SUPFAM" id="SSF48576">
    <property type="entry name" value="Terpenoid synthases"/>
    <property type="match status" value="1"/>
</dbReference>
<dbReference type="NCBIfam" id="NF045485">
    <property type="entry name" value="FPPsyn"/>
    <property type="match status" value="1"/>
</dbReference>
<evidence type="ECO:0000256" key="2">
    <source>
        <dbReference type="ARBA" id="ARBA00006706"/>
    </source>
</evidence>
<dbReference type="PROSITE" id="PS00444">
    <property type="entry name" value="POLYPRENYL_SYNTHASE_2"/>
    <property type="match status" value="1"/>
</dbReference>
<dbReference type="InterPro" id="IPR033749">
    <property type="entry name" value="Polyprenyl_synt_CS"/>
</dbReference>
<evidence type="ECO:0000313" key="9">
    <source>
        <dbReference type="Proteomes" id="UP001203284"/>
    </source>
</evidence>
<evidence type="ECO:0000256" key="1">
    <source>
        <dbReference type="ARBA" id="ARBA00001946"/>
    </source>
</evidence>
<dbReference type="Proteomes" id="UP001203284">
    <property type="component" value="Unassembled WGS sequence"/>
</dbReference>
<keyword evidence="9" id="KW-1185">Reference proteome</keyword>
<sequence>MTSLNVDALAIAIARTAEAVSAHIDGAIARHGSVSPRLAAAMRHAALGGGKRLRPFLVVESAALFGVDREAAMPTAAALECVHCYSLAHDDLPAMDNDDLRRGQPTVHRAYDEATAILAGDALMTLAFELLGQESAHPDPAVRAALVLALARASGANGMVGGQMLDLAAEGRFEEQGRRDLGLADIARLQSLKTGALLAFACEAGARLGGADAAEHEALAAYASAIGRAFQIADDLLDVEGAQETVGKAVGKDAAAGKATFVGLLGVEGARAELARLVGEAETALGRFGARATLLRKAAHFIAERQN</sequence>
<accession>A0ABT0DEP3</accession>
<evidence type="ECO:0000256" key="6">
    <source>
        <dbReference type="ARBA" id="ARBA00023229"/>
    </source>
</evidence>
<comment type="caution">
    <text evidence="8">The sequence shown here is derived from an EMBL/GenBank/DDBJ whole genome shotgun (WGS) entry which is preliminary data.</text>
</comment>
<dbReference type="Gene3D" id="1.10.600.10">
    <property type="entry name" value="Farnesyl Diphosphate Synthase"/>
    <property type="match status" value="1"/>
</dbReference>
<dbReference type="SFLD" id="SFLDS00005">
    <property type="entry name" value="Isoprenoid_Synthase_Type_I"/>
    <property type="match status" value="1"/>
</dbReference>
<dbReference type="PANTHER" id="PTHR43281">
    <property type="entry name" value="FARNESYL DIPHOSPHATE SYNTHASE"/>
    <property type="match status" value="1"/>
</dbReference>
<dbReference type="CDD" id="cd00685">
    <property type="entry name" value="Trans_IPPS_HT"/>
    <property type="match status" value="1"/>
</dbReference>
<proteinExistence type="inferred from homology"/>
<keyword evidence="4" id="KW-0479">Metal-binding</keyword>
<dbReference type="PANTHER" id="PTHR43281:SF1">
    <property type="entry name" value="FARNESYL DIPHOSPHATE SYNTHASE"/>
    <property type="match status" value="1"/>
</dbReference>